<evidence type="ECO:0000256" key="1">
    <source>
        <dbReference type="SAM" id="MobiDB-lite"/>
    </source>
</evidence>
<protein>
    <submittedName>
        <fullName evidence="3">Uncharacterized protein</fullName>
    </submittedName>
</protein>
<evidence type="ECO:0000313" key="3">
    <source>
        <dbReference type="EMBL" id="AGF71284.1"/>
    </source>
</evidence>
<dbReference type="PATRIC" id="fig|1121362.3.peg.262"/>
<dbReference type="AlphaFoldDB" id="M1MU80"/>
<accession>M1MU80</accession>
<dbReference type="EMBL" id="CP003697">
    <property type="protein sequence ID" value="AGF71284.1"/>
    <property type="molecule type" value="Genomic_DNA"/>
</dbReference>
<dbReference type="Proteomes" id="UP000011723">
    <property type="component" value="Chromosome"/>
</dbReference>
<keyword evidence="2" id="KW-0472">Membrane</keyword>
<evidence type="ECO:0000256" key="2">
    <source>
        <dbReference type="SAM" id="Phobius"/>
    </source>
</evidence>
<keyword evidence="4" id="KW-1185">Reference proteome</keyword>
<feature type="transmembrane region" description="Helical" evidence="2">
    <location>
        <begin position="67"/>
        <end position="90"/>
    </location>
</feature>
<feature type="region of interest" description="Disordered" evidence="1">
    <location>
        <begin position="1"/>
        <end position="56"/>
    </location>
</feature>
<reference evidence="3 4" key="1">
    <citation type="journal article" date="2012" name="Stand. Genomic Sci.">
        <title>Genome sequence of the halotolerant bacterium Corynebacterium halotolerans type strain YIM 70093(T) (= DSM 44683(T)).</title>
        <authorList>
            <person name="Ruckert C."/>
            <person name="Albersmeier A."/>
            <person name="Al-Dilaimi A."/>
            <person name="Niehaus K."/>
            <person name="Szczepanowski R."/>
            <person name="Kalinowski J."/>
        </authorList>
    </citation>
    <scope>NUCLEOTIDE SEQUENCE [LARGE SCALE GENOMIC DNA]</scope>
    <source>
        <strain evidence="3">YIM 70093</strain>
    </source>
</reference>
<dbReference type="KEGG" id="chn:A605_01350"/>
<keyword evidence="2" id="KW-0812">Transmembrane</keyword>
<gene>
    <name evidence="3" type="ORF">A605_01350</name>
</gene>
<feature type="compositionally biased region" description="Basic and acidic residues" evidence="1">
    <location>
        <begin position="7"/>
        <end position="22"/>
    </location>
</feature>
<organism evidence="3 4">
    <name type="scientific">Corynebacterium halotolerans YIM 70093 = DSM 44683</name>
    <dbReference type="NCBI Taxonomy" id="1121362"/>
    <lineage>
        <taxon>Bacteria</taxon>
        <taxon>Bacillati</taxon>
        <taxon>Actinomycetota</taxon>
        <taxon>Actinomycetes</taxon>
        <taxon>Mycobacteriales</taxon>
        <taxon>Corynebacteriaceae</taxon>
        <taxon>Corynebacterium</taxon>
    </lineage>
</organism>
<sequence>MNTPNNPDDHPADGDESGDRSGAHRASAGKEHHHAGQPPYYQVPQTSGVDRPRKRPVHVGRMGSRWYSWWVMLIPAVAVVLMFVFIILAVT</sequence>
<name>M1MU80_9CORY</name>
<proteinExistence type="predicted"/>
<dbReference type="RefSeq" id="WP_015399708.1">
    <property type="nucleotide sequence ID" value="NC_020302.1"/>
</dbReference>
<evidence type="ECO:0000313" key="4">
    <source>
        <dbReference type="Proteomes" id="UP000011723"/>
    </source>
</evidence>
<keyword evidence="2" id="KW-1133">Transmembrane helix</keyword>
<dbReference type="HOGENOM" id="CLU_2421928_0_0_11"/>